<organism evidence="2 3">
    <name type="scientific">Streptomyces polygonati</name>
    <dbReference type="NCBI Taxonomy" id="1617087"/>
    <lineage>
        <taxon>Bacteria</taxon>
        <taxon>Bacillati</taxon>
        <taxon>Actinomycetota</taxon>
        <taxon>Actinomycetes</taxon>
        <taxon>Kitasatosporales</taxon>
        <taxon>Streptomycetaceae</taxon>
        <taxon>Streptomyces</taxon>
    </lineage>
</organism>
<evidence type="ECO:0000256" key="1">
    <source>
        <dbReference type="SAM" id="MobiDB-lite"/>
    </source>
</evidence>
<dbReference type="Proteomes" id="UP001595765">
    <property type="component" value="Unassembled WGS sequence"/>
</dbReference>
<sequence>MAKNRNQNRQQQDQREGQRPGQGGESQDNARTSSSEEHAMPASTQAPRKQKQRFGHN</sequence>
<gene>
    <name evidence="2" type="ORF">ACFO3J_02665</name>
</gene>
<evidence type="ECO:0008006" key="4">
    <source>
        <dbReference type="Google" id="ProtNLM"/>
    </source>
</evidence>
<comment type="caution">
    <text evidence="2">The sequence shown here is derived from an EMBL/GenBank/DDBJ whole genome shotgun (WGS) entry which is preliminary data.</text>
</comment>
<evidence type="ECO:0000313" key="2">
    <source>
        <dbReference type="EMBL" id="MFC4030371.1"/>
    </source>
</evidence>
<name>A0ABV8HHK7_9ACTN</name>
<dbReference type="EMBL" id="JBHSBB010000003">
    <property type="protein sequence ID" value="MFC4030371.1"/>
    <property type="molecule type" value="Genomic_DNA"/>
</dbReference>
<feature type="compositionally biased region" description="Low complexity" evidence="1">
    <location>
        <begin position="1"/>
        <end position="11"/>
    </location>
</feature>
<proteinExistence type="predicted"/>
<accession>A0ABV8HHK7</accession>
<keyword evidence="3" id="KW-1185">Reference proteome</keyword>
<evidence type="ECO:0000313" key="3">
    <source>
        <dbReference type="Proteomes" id="UP001595765"/>
    </source>
</evidence>
<reference evidence="3" key="1">
    <citation type="journal article" date="2019" name="Int. J. Syst. Evol. Microbiol.">
        <title>The Global Catalogue of Microorganisms (GCM) 10K type strain sequencing project: providing services to taxonomists for standard genome sequencing and annotation.</title>
        <authorList>
            <consortium name="The Broad Institute Genomics Platform"/>
            <consortium name="The Broad Institute Genome Sequencing Center for Infectious Disease"/>
            <person name="Wu L."/>
            <person name="Ma J."/>
        </authorList>
    </citation>
    <scope>NUCLEOTIDE SEQUENCE [LARGE SCALE GENOMIC DNA]</scope>
    <source>
        <strain evidence="3">CGMCC 4.7237</strain>
    </source>
</reference>
<feature type="region of interest" description="Disordered" evidence="1">
    <location>
        <begin position="1"/>
        <end position="57"/>
    </location>
</feature>
<protein>
    <recommendedName>
        <fullName evidence="4">Small hydrophilic protein</fullName>
    </recommendedName>
</protein>
<dbReference type="RefSeq" id="WP_386425700.1">
    <property type="nucleotide sequence ID" value="NZ_JBHSBB010000003.1"/>
</dbReference>
<feature type="compositionally biased region" description="Basic residues" evidence="1">
    <location>
        <begin position="48"/>
        <end position="57"/>
    </location>
</feature>